<proteinExistence type="predicted"/>
<protein>
    <submittedName>
        <fullName evidence="1">Uncharacterized protein</fullName>
    </submittedName>
</protein>
<dbReference type="AlphaFoldDB" id="U9T2C2"/>
<reference evidence="1" key="1">
    <citation type="submission" date="2013-07" db="EMBL/GenBank/DDBJ databases">
        <title>The genome of an arbuscular mycorrhizal fungus provides insights into the evolution of the oldest plant symbiosis.</title>
        <authorList>
            <consortium name="DOE Joint Genome Institute"/>
            <person name="Tisserant E."/>
            <person name="Malbreil M."/>
            <person name="Kuo A."/>
            <person name="Kohler A."/>
            <person name="Symeonidi A."/>
            <person name="Balestrini R."/>
            <person name="Charron P."/>
            <person name="Duensing N."/>
            <person name="Frei-dit-Frey N."/>
            <person name="Gianinazzi-Pearson V."/>
            <person name="Gilbert B."/>
            <person name="Handa Y."/>
            <person name="Hijri M."/>
            <person name="Kaul R."/>
            <person name="Kawaguchi M."/>
            <person name="Krajinski F."/>
            <person name="Lammers P."/>
            <person name="Lapierre D."/>
            <person name="Masclaux F.G."/>
            <person name="Murat C."/>
            <person name="Morin E."/>
            <person name="Ndikumana S."/>
            <person name="Pagni M."/>
            <person name="Petitpierre D."/>
            <person name="Requena N."/>
            <person name="Rosikiewicz P."/>
            <person name="Riley R."/>
            <person name="Saito K."/>
            <person name="San Clemente H."/>
            <person name="Shapiro H."/>
            <person name="van Tuinen D."/>
            <person name="Becard G."/>
            <person name="Bonfante P."/>
            <person name="Paszkowski U."/>
            <person name="Shachar-Hill Y."/>
            <person name="Young J.P."/>
            <person name="Sanders I.R."/>
            <person name="Henrissat B."/>
            <person name="Rensing S.A."/>
            <person name="Grigoriev I.V."/>
            <person name="Corradi N."/>
            <person name="Roux C."/>
            <person name="Martin F."/>
        </authorList>
    </citation>
    <scope>NUCLEOTIDE SEQUENCE</scope>
    <source>
        <strain evidence="1">DAOM 197198</strain>
    </source>
</reference>
<dbReference type="VEuPathDB" id="FungiDB:RhiirFUN_021301"/>
<dbReference type="EMBL" id="KI297171">
    <property type="protein sequence ID" value="ESA00473.1"/>
    <property type="molecule type" value="Genomic_DNA"/>
</dbReference>
<dbReference type="HOGENOM" id="CLU_1019947_0_0_1"/>
<gene>
    <name evidence="1" type="ORF">GLOINDRAFT_328579</name>
</gene>
<evidence type="ECO:0000313" key="1">
    <source>
        <dbReference type="EMBL" id="ESA00473.1"/>
    </source>
</evidence>
<accession>U9T2C2</accession>
<organism evidence="1">
    <name type="scientific">Rhizophagus irregularis (strain DAOM 181602 / DAOM 197198 / MUCL 43194)</name>
    <name type="common">Arbuscular mycorrhizal fungus</name>
    <name type="synonym">Glomus intraradices</name>
    <dbReference type="NCBI Taxonomy" id="747089"/>
    <lineage>
        <taxon>Eukaryota</taxon>
        <taxon>Fungi</taxon>
        <taxon>Fungi incertae sedis</taxon>
        <taxon>Mucoromycota</taxon>
        <taxon>Glomeromycotina</taxon>
        <taxon>Glomeromycetes</taxon>
        <taxon>Glomerales</taxon>
        <taxon>Glomeraceae</taxon>
        <taxon>Rhizophagus</taxon>
    </lineage>
</organism>
<sequence length="258" mass="29723">MFHNLKRKFDKKFKIPKLPKGSIRFDDLPISIGQNISVKNYHHFLDSNESSGYKFEYNNGKVSIVYMSSRELAATVSLLQRYFNLPNGDIIWYPTIDVCGDAFHFSPAGNGVKIAADVVVYPAKSYVPDPPIPGLGPPHVIHVYFEILCIKLYELHTTRDPQRRFNQRMKAKFWRQGMASQKWEFGTVQKRSNNPTGCIALGNPAYQVTILISNLFYDPQIPGVYTLPITCPRPAFMYGYYTIDLYHIQQRVLEFQEQ</sequence>
<name>U9T2C2_RHIID</name>